<dbReference type="Proteomes" id="UP000198711">
    <property type="component" value="Unassembled WGS sequence"/>
</dbReference>
<keyword evidence="2" id="KW-1185">Reference proteome</keyword>
<dbReference type="RefSeq" id="WP_092727004.1">
    <property type="nucleotide sequence ID" value="NZ_FNNO01000024.1"/>
</dbReference>
<gene>
    <name evidence="1" type="ORF">SAMN05444410_1249</name>
</gene>
<sequence>MEQRLPDFVLAGLYKNSLVITGDAISPANTLAKDSTSPVAQPLPAAPAVPPKQWYLGNNGKHIAIIVNDAGAVYLNDESLQFLSSILSACKLNLGDVAIINRHQEPVLFSFLKSHLQPVVLLAFDVNLQQLQLPFTIPHYQVQLYDQCQFLSAPSLQTMLGESKEAKLEKTKLWLSLKKIFQL</sequence>
<protein>
    <submittedName>
        <fullName evidence="1">Uncharacterized protein</fullName>
    </submittedName>
</protein>
<comment type="caution">
    <text evidence="1">The sequence shown here is derived from an EMBL/GenBank/DDBJ whole genome shotgun (WGS) entry which is preliminary data.</text>
</comment>
<name>A0A8X8II16_9BACT</name>
<accession>A0A8X8II16</accession>
<reference evidence="1 2" key="1">
    <citation type="submission" date="2016-10" db="EMBL/GenBank/DDBJ databases">
        <authorList>
            <person name="Varghese N."/>
            <person name="Submissions S."/>
        </authorList>
    </citation>
    <scope>NUCLEOTIDE SEQUENCE [LARGE SCALE GENOMIC DNA]</scope>
    <source>
        <strain evidence="1 2">DSM 25353</strain>
    </source>
</reference>
<evidence type="ECO:0000313" key="2">
    <source>
        <dbReference type="Proteomes" id="UP000198711"/>
    </source>
</evidence>
<organism evidence="1 2">
    <name type="scientific">Hydrobacter penzbergensis</name>
    <dbReference type="NCBI Taxonomy" id="1235997"/>
    <lineage>
        <taxon>Bacteria</taxon>
        <taxon>Pseudomonadati</taxon>
        <taxon>Bacteroidota</taxon>
        <taxon>Chitinophagia</taxon>
        <taxon>Chitinophagales</taxon>
        <taxon>Chitinophagaceae</taxon>
        <taxon>Hydrobacter</taxon>
    </lineage>
</organism>
<dbReference type="AlphaFoldDB" id="A0A8X8II16"/>
<proteinExistence type="predicted"/>
<dbReference type="EMBL" id="FNNO01000024">
    <property type="protein sequence ID" value="SDX66501.1"/>
    <property type="molecule type" value="Genomic_DNA"/>
</dbReference>
<evidence type="ECO:0000313" key="1">
    <source>
        <dbReference type="EMBL" id="SDX66501.1"/>
    </source>
</evidence>